<dbReference type="CDD" id="cd06171">
    <property type="entry name" value="Sigma70_r4"/>
    <property type="match status" value="1"/>
</dbReference>
<dbReference type="NCBIfam" id="TIGR02937">
    <property type="entry name" value="sigma70-ECF"/>
    <property type="match status" value="1"/>
</dbReference>
<proteinExistence type="inferred from homology"/>
<evidence type="ECO:0000256" key="3">
    <source>
        <dbReference type="ARBA" id="ARBA00023082"/>
    </source>
</evidence>
<accession>A0A937A8G7</accession>
<dbReference type="InterPro" id="IPR013249">
    <property type="entry name" value="RNA_pol_sigma70_r4_t2"/>
</dbReference>
<dbReference type="InterPro" id="IPR014284">
    <property type="entry name" value="RNA_pol_sigma-70_dom"/>
</dbReference>
<dbReference type="AlphaFoldDB" id="A0A937A8G7"/>
<feature type="domain" description="RNA polymerase sigma factor 70 region 4 type 2" evidence="6">
    <location>
        <begin position="121"/>
        <end position="173"/>
    </location>
</feature>
<dbReference type="GO" id="GO:0006352">
    <property type="term" value="P:DNA-templated transcription initiation"/>
    <property type="evidence" value="ECO:0007669"/>
    <property type="project" value="InterPro"/>
</dbReference>
<evidence type="ECO:0000256" key="1">
    <source>
        <dbReference type="ARBA" id="ARBA00010641"/>
    </source>
</evidence>
<dbReference type="Proteomes" id="UP000642920">
    <property type="component" value="Unassembled WGS sequence"/>
</dbReference>
<comment type="similarity">
    <text evidence="1">Belongs to the sigma-70 factor family. ECF subfamily.</text>
</comment>
<dbReference type="RefSeq" id="WP_201917447.1">
    <property type="nucleotide sequence ID" value="NZ_JAERQG010000001.1"/>
</dbReference>
<sequence>MSTEESLLIQQLKNEATERKAFSVLVNKYQEGVYHTIRRILVDHDDTNDALQTTFIKAWKNRHQFDENASYFSWLYRIATNEALQLLRKKKHAKTVGSEHMELLLETAVSYGGLDASEVEMKLEKALLRLPDKQRLVFNLKYFDDLKYEQIAEITNTSVGALKASYHLAVKKIEDYLNKHE</sequence>
<dbReference type="Gene3D" id="1.10.1740.10">
    <property type="match status" value="1"/>
</dbReference>
<evidence type="ECO:0000313" key="8">
    <source>
        <dbReference type="Proteomes" id="UP000642920"/>
    </source>
</evidence>
<keyword evidence="2" id="KW-0805">Transcription regulation</keyword>
<dbReference type="EMBL" id="JAERQG010000001">
    <property type="protein sequence ID" value="MBL0764145.1"/>
    <property type="molecule type" value="Genomic_DNA"/>
</dbReference>
<dbReference type="GO" id="GO:0016987">
    <property type="term" value="F:sigma factor activity"/>
    <property type="evidence" value="ECO:0007669"/>
    <property type="project" value="UniProtKB-KW"/>
</dbReference>
<dbReference type="InterPro" id="IPR039425">
    <property type="entry name" value="RNA_pol_sigma-70-like"/>
</dbReference>
<keyword evidence="3" id="KW-0731">Sigma factor</keyword>
<evidence type="ECO:0000259" key="5">
    <source>
        <dbReference type="Pfam" id="PF04542"/>
    </source>
</evidence>
<dbReference type="Pfam" id="PF04542">
    <property type="entry name" value="Sigma70_r2"/>
    <property type="match status" value="1"/>
</dbReference>
<dbReference type="InterPro" id="IPR013324">
    <property type="entry name" value="RNA_pol_sigma_r3/r4-like"/>
</dbReference>
<dbReference type="SUPFAM" id="SSF88659">
    <property type="entry name" value="Sigma3 and sigma4 domains of RNA polymerase sigma factors"/>
    <property type="match status" value="1"/>
</dbReference>
<dbReference type="Pfam" id="PF08281">
    <property type="entry name" value="Sigma70_r4_2"/>
    <property type="match status" value="1"/>
</dbReference>
<feature type="domain" description="RNA polymerase sigma-70 region 2" evidence="5">
    <location>
        <begin position="25"/>
        <end position="91"/>
    </location>
</feature>
<dbReference type="PANTHER" id="PTHR43133">
    <property type="entry name" value="RNA POLYMERASE ECF-TYPE SIGMA FACTO"/>
    <property type="match status" value="1"/>
</dbReference>
<organism evidence="7 8">
    <name type="scientific">Marivirga atlantica</name>
    <dbReference type="NCBI Taxonomy" id="1548457"/>
    <lineage>
        <taxon>Bacteria</taxon>
        <taxon>Pseudomonadati</taxon>
        <taxon>Bacteroidota</taxon>
        <taxon>Cytophagia</taxon>
        <taxon>Cytophagales</taxon>
        <taxon>Marivirgaceae</taxon>
        <taxon>Marivirga</taxon>
    </lineage>
</organism>
<name>A0A937A8G7_9BACT</name>
<protein>
    <submittedName>
        <fullName evidence="7">Sigma-70 family RNA polymerase sigma factor</fullName>
    </submittedName>
</protein>
<keyword evidence="8" id="KW-1185">Reference proteome</keyword>
<reference evidence="7" key="1">
    <citation type="submission" date="2021-01" db="EMBL/GenBank/DDBJ databases">
        <title>Marivirga sp. nov., isolated from intertidal surface sediments.</title>
        <authorList>
            <person name="Zhang M."/>
        </authorList>
    </citation>
    <scope>NUCLEOTIDE SEQUENCE</scope>
    <source>
        <strain evidence="7">SM1354</strain>
    </source>
</reference>
<evidence type="ECO:0000256" key="4">
    <source>
        <dbReference type="ARBA" id="ARBA00023163"/>
    </source>
</evidence>
<dbReference type="InterPro" id="IPR007627">
    <property type="entry name" value="RNA_pol_sigma70_r2"/>
</dbReference>
<dbReference type="InterPro" id="IPR013325">
    <property type="entry name" value="RNA_pol_sigma_r2"/>
</dbReference>
<gene>
    <name evidence="7" type="ORF">JKP34_02705</name>
</gene>
<dbReference type="GO" id="GO:0003677">
    <property type="term" value="F:DNA binding"/>
    <property type="evidence" value="ECO:0007669"/>
    <property type="project" value="InterPro"/>
</dbReference>
<dbReference type="PANTHER" id="PTHR43133:SF51">
    <property type="entry name" value="RNA POLYMERASE SIGMA FACTOR"/>
    <property type="match status" value="1"/>
</dbReference>
<evidence type="ECO:0000313" key="7">
    <source>
        <dbReference type="EMBL" id="MBL0764145.1"/>
    </source>
</evidence>
<evidence type="ECO:0000259" key="6">
    <source>
        <dbReference type="Pfam" id="PF08281"/>
    </source>
</evidence>
<keyword evidence="4" id="KW-0804">Transcription</keyword>
<evidence type="ECO:0000256" key="2">
    <source>
        <dbReference type="ARBA" id="ARBA00023015"/>
    </source>
</evidence>
<dbReference type="InterPro" id="IPR036388">
    <property type="entry name" value="WH-like_DNA-bd_sf"/>
</dbReference>
<comment type="caution">
    <text evidence="7">The sequence shown here is derived from an EMBL/GenBank/DDBJ whole genome shotgun (WGS) entry which is preliminary data.</text>
</comment>
<dbReference type="SUPFAM" id="SSF88946">
    <property type="entry name" value="Sigma2 domain of RNA polymerase sigma factors"/>
    <property type="match status" value="1"/>
</dbReference>
<dbReference type="Gene3D" id="1.10.10.10">
    <property type="entry name" value="Winged helix-like DNA-binding domain superfamily/Winged helix DNA-binding domain"/>
    <property type="match status" value="1"/>
</dbReference>